<dbReference type="GO" id="GO:0016020">
    <property type="term" value="C:membrane"/>
    <property type="evidence" value="ECO:0007669"/>
    <property type="project" value="UniProtKB-SubCell"/>
</dbReference>
<protein>
    <recommendedName>
        <fullName evidence="15">Cytochrome P450</fullName>
    </recommendedName>
</protein>
<evidence type="ECO:0000256" key="6">
    <source>
        <dbReference type="ARBA" id="ARBA00022723"/>
    </source>
</evidence>
<feature type="binding site" description="axial binding residue" evidence="12">
    <location>
        <position position="315"/>
    </location>
    <ligand>
        <name>heme</name>
        <dbReference type="ChEBI" id="CHEBI:30413"/>
    </ligand>
    <ligandPart>
        <name>Fe</name>
        <dbReference type="ChEBI" id="CHEBI:18248"/>
    </ligandPart>
</feature>
<evidence type="ECO:0000256" key="12">
    <source>
        <dbReference type="PIRSR" id="PIRSR602403-1"/>
    </source>
</evidence>
<evidence type="ECO:0000256" key="2">
    <source>
        <dbReference type="ARBA" id="ARBA00004370"/>
    </source>
</evidence>
<keyword evidence="6 12" id="KW-0479">Metal-binding</keyword>
<dbReference type="OrthoDB" id="1844152at2759"/>
<dbReference type="PANTHER" id="PTHR46206:SF4">
    <property type="entry name" value="P450, PUTATIVE (EUROFUNG)-RELATED"/>
    <property type="match status" value="1"/>
</dbReference>
<evidence type="ECO:0000256" key="8">
    <source>
        <dbReference type="ARBA" id="ARBA00023002"/>
    </source>
</evidence>
<dbReference type="CDD" id="cd11041">
    <property type="entry name" value="CYP503A1-like"/>
    <property type="match status" value="1"/>
</dbReference>
<keyword evidence="4 12" id="KW-0349">Heme</keyword>
<dbReference type="InterPro" id="IPR001128">
    <property type="entry name" value="Cyt_P450"/>
</dbReference>
<keyword evidence="10" id="KW-0503">Monooxygenase</keyword>
<keyword evidence="5" id="KW-0812">Transmembrane</keyword>
<dbReference type="SUPFAM" id="SSF48264">
    <property type="entry name" value="Cytochrome P450"/>
    <property type="match status" value="1"/>
</dbReference>
<accession>A0A3D8T5G5</accession>
<dbReference type="InterPro" id="IPR002403">
    <property type="entry name" value="Cyt_P450_E_grp-IV"/>
</dbReference>
<dbReference type="InterPro" id="IPR036396">
    <property type="entry name" value="Cyt_P450_sf"/>
</dbReference>
<dbReference type="GO" id="GO:0005506">
    <property type="term" value="F:iron ion binding"/>
    <property type="evidence" value="ECO:0007669"/>
    <property type="project" value="InterPro"/>
</dbReference>
<proteinExistence type="inferred from homology"/>
<keyword evidence="11" id="KW-0472">Membrane</keyword>
<evidence type="ECO:0000256" key="4">
    <source>
        <dbReference type="ARBA" id="ARBA00022617"/>
    </source>
</evidence>
<organism evidence="13 14">
    <name type="scientific">Aspergillus mulundensis</name>
    <dbReference type="NCBI Taxonomy" id="1810919"/>
    <lineage>
        <taxon>Eukaryota</taxon>
        <taxon>Fungi</taxon>
        <taxon>Dikarya</taxon>
        <taxon>Ascomycota</taxon>
        <taxon>Pezizomycotina</taxon>
        <taxon>Eurotiomycetes</taxon>
        <taxon>Eurotiomycetidae</taxon>
        <taxon>Eurotiales</taxon>
        <taxon>Aspergillaceae</taxon>
        <taxon>Aspergillus</taxon>
        <taxon>Aspergillus subgen. Nidulantes</taxon>
    </lineage>
</organism>
<evidence type="ECO:0008006" key="15">
    <source>
        <dbReference type="Google" id="ProtNLM"/>
    </source>
</evidence>
<comment type="similarity">
    <text evidence="3">Belongs to the cytochrome P450 family.</text>
</comment>
<reference evidence="13 14" key="1">
    <citation type="journal article" date="2018" name="IMA Fungus">
        <title>IMA Genome-F 9: Draft genome sequence of Annulohypoxylon stygium, Aspergillus mulundensis, Berkeleyomyces basicola (syn. Thielaviopsis basicola), Ceratocystis smalleyi, two Cercospora beticola strains, Coleophoma cylindrospora, Fusarium fracticaudum, Phialophora cf. hyalina, and Morchella septimelata.</title>
        <authorList>
            <person name="Wingfield B.D."/>
            <person name="Bills G.F."/>
            <person name="Dong Y."/>
            <person name="Huang W."/>
            <person name="Nel W.J."/>
            <person name="Swalarsk-Parry B.S."/>
            <person name="Vaghefi N."/>
            <person name="Wilken P.M."/>
            <person name="An Z."/>
            <person name="de Beer Z.W."/>
            <person name="De Vos L."/>
            <person name="Chen L."/>
            <person name="Duong T.A."/>
            <person name="Gao Y."/>
            <person name="Hammerbacher A."/>
            <person name="Kikkert J.R."/>
            <person name="Li Y."/>
            <person name="Li H."/>
            <person name="Li K."/>
            <person name="Li Q."/>
            <person name="Liu X."/>
            <person name="Ma X."/>
            <person name="Naidoo K."/>
            <person name="Pethybridge S.J."/>
            <person name="Sun J."/>
            <person name="Steenkamp E.T."/>
            <person name="van der Nest M.A."/>
            <person name="van Wyk S."/>
            <person name="Wingfield M.J."/>
            <person name="Xiong C."/>
            <person name="Yue Q."/>
            <person name="Zhang X."/>
        </authorList>
    </citation>
    <scope>NUCLEOTIDE SEQUENCE [LARGE SCALE GENOMIC DNA]</scope>
    <source>
        <strain evidence="13 14">DSM 5745</strain>
    </source>
</reference>
<sequence length="371" mass="42100">MLTSAATIKPVIQTRTEEILTREIGAPEHWKRLNVKVVSAAIGKHVSGGVLFGEALADNPAFLRAMYSYVSKISAGSLAVRYFNVGSFRNIFMYLLHWTYRHDLATATRYITELMAERRRQNLPEDEKPVDCIQWAMDQNLPNDQKKPEDIAHRILHVSAAGVETPITSTMNLLFDIASHSECIDELRAEIIVCLAEEGGRWTQNAMAKMLKLESFIQESFRMNPVPLELTGWRVVIADSFRFDESLVFPKGTLLTFPSKFFQNDPDVHPDADKFDHLRFYKYRKQETGLNGAPASSSRDLRTEWLGFGYGRQACPGRIYSIAMLKTIIGEIILRYDVRYAGGPRPRPSSIDVNPAVWPDPSIDLEFRTRG</sequence>
<dbReference type="GO" id="GO:0004497">
    <property type="term" value="F:monooxygenase activity"/>
    <property type="evidence" value="ECO:0007669"/>
    <property type="project" value="UniProtKB-KW"/>
</dbReference>
<evidence type="ECO:0000313" key="13">
    <source>
        <dbReference type="EMBL" id="RDW93793.1"/>
    </source>
</evidence>
<evidence type="ECO:0000256" key="3">
    <source>
        <dbReference type="ARBA" id="ARBA00010617"/>
    </source>
</evidence>
<dbReference type="Gene3D" id="1.10.630.10">
    <property type="entry name" value="Cytochrome P450"/>
    <property type="match status" value="1"/>
</dbReference>
<dbReference type="GO" id="GO:0016705">
    <property type="term" value="F:oxidoreductase activity, acting on paired donors, with incorporation or reduction of molecular oxygen"/>
    <property type="evidence" value="ECO:0007669"/>
    <property type="project" value="InterPro"/>
</dbReference>
<evidence type="ECO:0000256" key="10">
    <source>
        <dbReference type="ARBA" id="ARBA00023033"/>
    </source>
</evidence>
<comment type="caution">
    <text evidence="13">The sequence shown here is derived from an EMBL/GenBank/DDBJ whole genome shotgun (WGS) entry which is preliminary data.</text>
</comment>
<dbReference type="PRINTS" id="PR00465">
    <property type="entry name" value="EP450IV"/>
</dbReference>
<evidence type="ECO:0000256" key="1">
    <source>
        <dbReference type="ARBA" id="ARBA00001971"/>
    </source>
</evidence>
<dbReference type="Pfam" id="PF00067">
    <property type="entry name" value="p450"/>
    <property type="match status" value="1"/>
</dbReference>
<evidence type="ECO:0000256" key="7">
    <source>
        <dbReference type="ARBA" id="ARBA00022989"/>
    </source>
</evidence>
<keyword evidence="14" id="KW-1185">Reference proteome</keyword>
<keyword evidence="9 12" id="KW-0408">Iron</keyword>
<dbReference type="RefSeq" id="XP_026608976.1">
    <property type="nucleotide sequence ID" value="XM_026743131.1"/>
</dbReference>
<keyword evidence="7" id="KW-1133">Transmembrane helix</keyword>
<comment type="cofactor">
    <cofactor evidence="1 12">
        <name>heme</name>
        <dbReference type="ChEBI" id="CHEBI:30413"/>
    </cofactor>
</comment>
<evidence type="ECO:0000256" key="5">
    <source>
        <dbReference type="ARBA" id="ARBA00022692"/>
    </source>
</evidence>
<dbReference type="PANTHER" id="PTHR46206">
    <property type="entry name" value="CYTOCHROME P450"/>
    <property type="match status" value="1"/>
</dbReference>
<evidence type="ECO:0000256" key="11">
    <source>
        <dbReference type="ARBA" id="ARBA00023136"/>
    </source>
</evidence>
<comment type="subcellular location">
    <subcellularLocation>
        <location evidence="2">Membrane</location>
    </subcellularLocation>
</comment>
<dbReference type="Proteomes" id="UP000256690">
    <property type="component" value="Unassembled WGS sequence"/>
</dbReference>
<keyword evidence="8" id="KW-0560">Oxidoreductase</keyword>
<name>A0A3D8T5G5_9EURO</name>
<dbReference type="GeneID" id="38111485"/>
<dbReference type="AlphaFoldDB" id="A0A3D8T5G5"/>
<dbReference type="STRING" id="1810919.A0A3D8T5G5"/>
<dbReference type="GO" id="GO:0019748">
    <property type="term" value="P:secondary metabolic process"/>
    <property type="evidence" value="ECO:0007669"/>
    <property type="project" value="UniProtKB-ARBA"/>
</dbReference>
<gene>
    <name evidence="13" type="ORF">DSM5745_01115</name>
</gene>
<dbReference type="EMBL" id="PVWQ01000001">
    <property type="protein sequence ID" value="RDW93793.1"/>
    <property type="molecule type" value="Genomic_DNA"/>
</dbReference>
<evidence type="ECO:0000313" key="14">
    <source>
        <dbReference type="Proteomes" id="UP000256690"/>
    </source>
</evidence>
<dbReference type="GO" id="GO:0020037">
    <property type="term" value="F:heme binding"/>
    <property type="evidence" value="ECO:0007669"/>
    <property type="project" value="InterPro"/>
</dbReference>
<evidence type="ECO:0000256" key="9">
    <source>
        <dbReference type="ARBA" id="ARBA00023004"/>
    </source>
</evidence>